<evidence type="ECO:0000313" key="3">
    <source>
        <dbReference type="EMBL" id="KAI3955892.1"/>
    </source>
</evidence>
<reference evidence="3" key="1">
    <citation type="submission" date="2022-04" db="EMBL/GenBank/DDBJ databases">
        <title>A functionally conserved STORR gene fusion in Papaver species that diverged 16.8 million years ago.</title>
        <authorList>
            <person name="Catania T."/>
        </authorList>
    </citation>
    <scope>NUCLEOTIDE SEQUENCE</scope>
    <source>
        <strain evidence="3">S-188037</strain>
    </source>
</reference>
<evidence type="ECO:0000256" key="2">
    <source>
        <dbReference type="SAM" id="MobiDB-lite"/>
    </source>
</evidence>
<gene>
    <name evidence="3" type="ORF">MKW98_006252</name>
</gene>
<feature type="compositionally biased region" description="Polar residues" evidence="2">
    <location>
        <begin position="1"/>
        <end position="15"/>
    </location>
</feature>
<feature type="region of interest" description="Disordered" evidence="2">
    <location>
        <begin position="402"/>
        <end position="477"/>
    </location>
</feature>
<feature type="compositionally biased region" description="Polar residues" evidence="2">
    <location>
        <begin position="439"/>
        <end position="453"/>
    </location>
</feature>
<keyword evidence="1" id="KW-0175">Coiled coil</keyword>
<dbReference type="Pfam" id="PF10198">
    <property type="entry name" value="Ada3"/>
    <property type="match status" value="1"/>
</dbReference>
<feature type="compositionally biased region" description="Polar residues" evidence="2">
    <location>
        <begin position="563"/>
        <end position="575"/>
    </location>
</feature>
<accession>A0AAD4TGJ9</accession>
<feature type="region of interest" description="Disordered" evidence="2">
    <location>
        <begin position="346"/>
        <end position="371"/>
    </location>
</feature>
<dbReference type="AlphaFoldDB" id="A0AAD4TGJ9"/>
<proteinExistence type="predicted"/>
<sequence>MSSSNKYGLASNSPDRPTYPSGQRGVYGAASLNRSGSFREGMENRIISSRPGMSRSGSACSPAEVANFLHSLPLDAKVMVSGQKLPRQAELSRILSASLGVSQDNTHSGSSTTRIAPEGIKKAKGAIFENAGRASEQVKVFAEMISRFDKSFPNLWTRKRSRSDIQPSDRSNPSLAVDRLASGGIAGKLATQSNGISSGFDHEHQKLEDQCKNAVSKRIRSSMVDGQMDIRGSALGRPSAAMDRDKEIFGIASGGQVQSAEKDQALPIGMDGWEKSKMRKKRSGIKSDVSVNGTIRSPDGDRESKRETQQRLGIEARSRFSNVHGFRSGPSNGAVGVGKLDVTSQQTTGLGMRSAARSDQDNGSLVNDRRDRLAGVDKEKINLKVVNKLNFRETSNAAGPASTLKINASARGPRSGFGTMPKPIPNVHRAIGGPDDWETPQSMNKLNAVVGTSNRKRSQSARSSSPPVTQWGEQRPQKISRVARRTNLLPHLPGHDESLAIEKTSDVSGNESGLRHSSGNIVQQVRPKLEPSVALSESEESGAAEVRSKDKGKKAAEMDEKSVQNFQKVPISGSSRKNKMRDEDFGSTVRRPGRGGRSSAAGRSSVSKAVDKLDNTITAKQLRSAKHGSDKIVSKVGRPPNRKMSERKAYTRPRYTMNSGVQDIHGESHDVHEELLAAANAAADPGQACSSPFWRQMEPLFSVISADDINFLKQQGTLGSNPLTPTTGVASRDNCSTIPNRFELVECNGDRGFASQAKHPEYHSEHSAPARTDDNVIPLCQRLISALISEEEIEEFCYTADDETSFGWDAELKANSLNQQSFGNYCSVGKPVTNGYSIPASGRYQNGFVHDEVDFPAIPNSASFRDDSLDGLLADQEVMPNSHCSELPYNQMALEERLLLELQSIGIYPDPVPGLADREDEDMSEDARRVEEELNQLVTKKNHLLGKVQKSAAEARELQEREIERQAYDKLVGLVYSKYMACFGPNASSGKGASGKIAKQAALASVKRTLEQCQKFEKYGESCFNEPVFQDLFRSRSSNLKVSECVDSIIEGESANLYTGTRSSEVKVSGTHHIPPSIPQSGQNMDTIYKYHLSDETTVKEDKGCTKIKQRELLLDEVVGGTGISLKDHSGIGSSLATKGKRTGPAKIGRPALGTVKGERKPKSKPKQKTVQLSASVKGLLGKGLEPPKAVFTSASRYGGNATDINAKKENGLSMGTPDEDEALDLSHLPLPGIDDDLDGQGQDFDSIFKNIDDEALHDIDFMGLEIPMDDLSDLNMMV</sequence>
<dbReference type="InterPro" id="IPR019340">
    <property type="entry name" value="Histone_AcTrfase_su3"/>
</dbReference>
<feature type="region of interest" description="Disordered" evidence="2">
    <location>
        <begin position="505"/>
        <end position="644"/>
    </location>
</feature>
<feature type="region of interest" description="Disordered" evidence="2">
    <location>
        <begin position="1135"/>
        <end position="1169"/>
    </location>
</feature>
<name>A0AAD4TGJ9_9MAGN</name>
<dbReference type="Proteomes" id="UP001202328">
    <property type="component" value="Unassembled WGS sequence"/>
</dbReference>
<comment type="caution">
    <text evidence="3">The sequence shown here is derived from an EMBL/GenBank/DDBJ whole genome shotgun (WGS) entry which is preliminary data.</text>
</comment>
<dbReference type="PANTHER" id="PTHR31115:SF3">
    <property type="entry name" value="EXPRESSED PROTEIN"/>
    <property type="match status" value="1"/>
</dbReference>
<feature type="compositionally biased region" description="Polar residues" evidence="2">
    <location>
        <begin position="460"/>
        <end position="472"/>
    </location>
</feature>
<organism evidence="3 4">
    <name type="scientific">Papaver atlanticum</name>
    <dbReference type="NCBI Taxonomy" id="357466"/>
    <lineage>
        <taxon>Eukaryota</taxon>
        <taxon>Viridiplantae</taxon>
        <taxon>Streptophyta</taxon>
        <taxon>Embryophyta</taxon>
        <taxon>Tracheophyta</taxon>
        <taxon>Spermatophyta</taxon>
        <taxon>Magnoliopsida</taxon>
        <taxon>Ranunculales</taxon>
        <taxon>Papaveraceae</taxon>
        <taxon>Papaveroideae</taxon>
        <taxon>Papaver</taxon>
    </lineage>
</organism>
<feature type="compositionally biased region" description="Basic and acidic residues" evidence="2">
    <location>
        <begin position="298"/>
        <end position="313"/>
    </location>
</feature>
<evidence type="ECO:0000256" key="1">
    <source>
        <dbReference type="SAM" id="Coils"/>
    </source>
</evidence>
<protein>
    <submittedName>
        <fullName evidence="3">Uncharacterized protein</fullName>
    </submittedName>
</protein>
<feature type="region of interest" description="Disordered" evidence="2">
    <location>
        <begin position="1"/>
        <end position="34"/>
    </location>
</feature>
<dbReference type="EMBL" id="JAJJMB010001716">
    <property type="protein sequence ID" value="KAI3955892.1"/>
    <property type="molecule type" value="Genomic_DNA"/>
</dbReference>
<feature type="region of interest" description="Disordered" evidence="2">
    <location>
        <begin position="276"/>
        <end position="313"/>
    </location>
</feature>
<keyword evidence="4" id="KW-1185">Reference proteome</keyword>
<feature type="compositionally biased region" description="Basic and acidic residues" evidence="2">
    <location>
        <begin position="546"/>
        <end position="562"/>
    </location>
</feature>
<feature type="compositionally biased region" description="Low complexity" evidence="2">
    <location>
        <begin position="597"/>
        <end position="608"/>
    </location>
</feature>
<feature type="coiled-coil region" evidence="1">
    <location>
        <begin position="920"/>
        <end position="961"/>
    </location>
</feature>
<feature type="compositionally biased region" description="Polar residues" evidence="2">
    <location>
        <begin position="506"/>
        <end position="523"/>
    </location>
</feature>
<dbReference type="PANTHER" id="PTHR31115">
    <property type="entry name" value="OS05G0107300 PROTEIN"/>
    <property type="match status" value="1"/>
</dbReference>
<evidence type="ECO:0000313" key="4">
    <source>
        <dbReference type="Proteomes" id="UP001202328"/>
    </source>
</evidence>